<feature type="region of interest" description="Disordered" evidence="1">
    <location>
        <begin position="52"/>
        <end position="127"/>
    </location>
</feature>
<keyword evidence="4" id="KW-1185">Reference proteome</keyword>
<keyword evidence="2" id="KW-0732">Signal</keyword>
<comment type="caution">
    <text evidence="3">The sequence shown here is derived from an EMBL/GenBank/DDBJ whole genome shotgun (WGS) entry which is preliminary data.</text>
</comment>
<feature type="chain" id="PRO_5035751829" evidence="2">
    <location>
        <begin position="23"/>
        <end position="387"/>
    </location>
</feature>
<dbReference type="EMBL" id="CAJHNH020004446">
    <property type="protein sequence ID" value="CAG5131065.1"/>
    <property type="molecule type" value="Genomic_DNA"/>
</dbReference>
<evidence type="ECO:0000256" key="2">
    <source>
        <dbReference type="SAM" id="SignalP"/>
    </source>
</evidence>
<protein>
    <submittedName>
        <fullName evidence="3">Uncharacterized protein</fullName>
    </submittedName>
</protein>
<sequence>MMSKKYQLLLLVFVMTVLSSMAQPNTVINEESARLVNRKEFDSAARSQLREASGLSDAVGGSQKQRSSAAIKTITRIERSSSDEQLMPENVLSQDSIGQTSTPTSTSPETSTEYPYDCRPRKSLDQTRRSTILTDADLSVAMEMCTGVNEELFTKLWSNMNFMKMEHNSTVTVPSAVTKDNHAKDQQPRKVVIKTVTVSHEKMGTVCVSLVSDYMETGMYLLLNSANGTSVYLVTQKKGGIVFPSRLVLNSSLEDMTTILLATSKHWRVSGSSGAANHIKGQHEIVISLENITVTLFRSAIGERVYYEITIQLKAPDMAYGGILGDLLAAKSASLANKPMKPKGQQRCKPAATLKLTKHRASFCTFMGYLLGLLDDLAHNLPSTIFE</sequence>
<gene>
    <name evidence="3" type="ORF">CUNI_LOCUS16623</name>
</gene>
<feature type="compositionally biased region" description="Low complexity" evidence="1">
    <location>
        <begin position="100"/>
        <end position="113"/>
    </location>
</feature>
<accession>A0A8S3ZU67</accession>
<feature type="signal peptide" evidence="2">
    <location>
        <begin position="1"/>
        <end position="22"/>
    </location>
</feature>
<name>A0A8S3ZU67_9EUPU</name>
<dbReference type="Proteomes" id="UP000678393">
    <property type="component" value="Unassembled WGS sequence"/>
</dbReference>
<evidence type="ECO:0000256" key="1">
    <source>
        <dbReference type="SAM" id="MobiDB-lite"/>
    </source>
</evidence>
<reference evidence="3" key="1">
    <citation type="submission" date="2021-04" db="EMBL/GenBank/DDBJ databases">
        <authorList>
            <consortium name="Molecular Ecology Group"/>
        </authorList>
    </citation>
    <scope>NUCLEOTIDE SEQUENCE</scope>
</reference>
<feature type="compositionally biased region" description="Basic and acidic residues" evidence="1">
    <location>
        <begin position="116"/>
        <end position="127"/>
    </location>
</feature>
<evidence type="ECO:0000313" key="3">
    <source>
        <dbReference type="EMBL" id="CAG5131065.1"/>
    </source>
</evidence>
<organism evidence="3 4">
    <name type="scientific">Candidula unifasciata</name>
    <dbReference type="NCBI Taxonomy" id="100452"/>
    <lineage>
        <taxon>Eukaryota</taxon>
        <taxon>Metazoa</taxon>
        <taxon>Spiralia</taxon>
        <taxon>Lophotrochozoa</taxon>
        <taxon>Mollusca</taxon>
        <taxon>Gastropoda</taxon>
        <taxon>Heterobranchia</taxon>
        <taxon>Euthyneura</taxon>
        <taxon>Panpulmonata</taxon>
        <taxon>Eupulmonata</taxon>
        <taxon>Stylommatophora</taxon>
        <taxon>Helicina</taxon>
        <taxon>Helicoidea</taxon>
        <taxon>Geomitridae</taxon>
        <taxon>Candidula</taxon>
    </lineage>
</organism>
<dbReference type="AlphaFoldDB" id="A0A8S3ZU67"/>
<dbReference type="OrthoDB" id="10673742at2759"/>
<evidence type="ECO:0000313" key="4">
    <source>
        <dbReference type="Proteomes" id="UP000678393"/>
    </source>
</evidence>
<proteinExistence type="predicted"/>